<evidence type="ECO:0000313" key="2">
    <source>
        <dbReference type="EnsemblMetazoa" id="PPA03401.1"/>
    </source>
</evidence>
<accession>A0A8R1Y6I6</accession>
<feature type="region of interest" description="Disordered" evidence="1">
    <location>
        <begin position="272"/>
        <end position="377"/>
    </location>
</feature>
<evidence type="ECO:0000256" key="1">
    <source>
        <dbReference type="SAM" id="MobiDB-lite"/>
    </source>
</evidence>
<dbReference type="AlphaFoldDB" id="A0A2A6CUD7"/>
<name>A0A2A6CUD7_PRIPA</name>
<feature type="compositionally biased region" description="Polar residues" evidence="1">
    <location>
        <begin position="125"/>
        <end position="135"/>
    </location>
</feature>
<evidence type="ECO:0000313" key="3">
    <source>
        <dbReference type="Proteomes" id="UP000005239"/>
    </source>
</evidence>
<reference evidence="3" key="1">
    <citation type="journal article" date="2008" name="Nat. Genet.">
        <title>The Pristionchus pacificus genome provides a unique perspective on nematode lifestyle and parasitism.</title>
        <authorList>
            <person name="Dieterich C."/>
            <person name="Clifton S.W."/>
            <person name="Schuster L.N."/>
            <person name="Chinwalla A."/>
            <person name="Delehaunty K."/>
            <person name="Dinkelacker I."/>
            <person name="Fulton L."/>
            <person name="Fulton R."/>
            <person name="Godfrey J."/>
            <person name="Minx P."/>
            <person name="Mitreva M."/>
            <person name="Roeseler W."/>
            <person name="Tian H."/>
            <person name="Witte H."/>
            <person name="Yang S.P."/>
            <person name="Wilson R.K."/>
            <person name="Sommer R.J."/>
        </authorList>
    </citation>
    <scope>NUCLEOTIDE SEQUENCE [LARGE SCALE GENOMIC DNA]</scope>
    <source>
        <strain evidence="3">PS312</strain>
    </source>
</reference>
<keyword evidence="3" id="KW-1185">Reference proteome</keyword>
<proteinExistence type="predicted"/>
<feature type="region of interest" description="Disordered" evidence="1">
    <location>
        <begin position="86"/>
        <end position="148"/>
    </location>
</feature>
<accession>A0A2A6CUD7</accession>
<gene>
    <name evidence="2" type="primary">WBGene00092955</name>
</gene>
<reference evidence="2" key="2">
    <citation type="submission" date="2022-06" db="UniProtKB">
        <authorList>
            <consortium name="EnsemblMetazoa"/>
        </authorList>
    </citation>
    <scope>IDENTIFICATION</scope>
    <source>
        <strain evidence="2">PS312</strain>
    </source>
</reference>
<dbReference type="EnsemblMetazoa" id="PPA03401.1">
    <property type="protein sequence ID" value="PPA03401.1"/>
    <property type="gene ID" value="WBGene00092955"/>
</dbReference>
<dbReference type="Proteomes" id="UP000005239">
    <property type="component" value="Unassembled WGS sequence"/>
</dbReference>
<feature type="compositionally biased region" description="Basic and acidic residues" evidence="1">
    <location>
        <begin position="170"/>
        <end position="183"/>
    </location>
</feature>
<feature type="compositionally biased region" description="Polar residues" evidence="1">
    <location>
        <begin position="301"/>
        <end position="310"/>
    </location>
</feature>
<protein>
    <submittedName>
        <fullName evidence="2">Uncharacterized protein</fullName>
    </submittedName>
</protein>
<organism evidence="2 3">
    <name type="scientific">Pristionchus pacificus</name>
    <name type="common">Parasitic nematode worm</name>
    <dbReference type="NCBI Taxonomy" id="54126"/>
    <lineage>
        <taxon>Eukaryota</taxon>
        <taxon>Metazoa</taxon>
        <taxon>Ecdysozoa</taxon>
        <taxon>Nematoda</taxon>
        <taxon>Chromadorea</taxon>
        <taxon>Rhabditida</taxon>
        <taxon>Rhabditina</taxon>
        <taxon>Diplogasteromorpha</taxon>
        <taxon>Diplogasteroidea</taxon>
        <taxon>Neodiplogasteridae</taxon>
        <taxon>Pristionchus</taxon>
    </lineage>
</organism>
<feature type="region of interest" description="Disordered" evidence="1">
    <location>
        <begin position="215"/>
        <end position="257"/>
    </location>
</feature>
<sequence>TCPRCFGQASLNGEACTGAGGRCISQGAEIRDDRYNNDHFRPHVPVALPNGPRRDLPTARVVPFGAPVPSPRLHVNQIENARLSNGERPAIDDHGHPPISPPSPDASYCVPLVEPLGRHFYPSGPRSSQPPTRTGSSSSNPSSNSVDELRRLSVALDRLIEDIDRRWRQEPRREVTRRSEVEVRPPLPPLSLRRQPTLAEQLLWSSHRRSILSTTEEVLSSGSSPSTPPLSITPPSSSSPRDRPPVPPRTCSVLTRYRQPSRVVPRLFAALPSNQGLTGDPPSRFSSQSPGRGIAPPARSQPASSHNHQPPQVREPEYMRQLARIRTSRSQLGLVRLHPLARSAAPPPPPAPTANRRSFFRGQHRSDASEQEQETFL</sequence>
<feature type="region of interest" description="Disordered" evidence="1">
    <location>
        <begin position="170"/>
        <end position="192"/>
    </location>
</feature>
<feature type="compositionally biased region" description="Low complexity" evidence="1">
    <location>
        <begin position="136"/>
        <end position="145"/>
    </location>
</feature>